<dbReference type="OrthoDB" id="5410040at2759"/>
<dbReference type="Proteomes" id="UP000077154">
    <property type="component" value="Unassembled WGS sequence"/>
</dbReference>
<evidence type="ECO:0000256" key="1">
    <source>
        <dbReference type="SAM" id="SignalP"/>
    </source>
</evidence>
<reference evidence="2" key="1">
    <citation type="submission" date="2016-03" db="EMBL/GenBank/DDBJ databases">
        <title>Updated assembly of Pseudogymnoascus destructans, the fungus causing white-nose syndrome of bats.</title>
        <authorList>
            <person name="Palmer J.M."/>
            <person name="Drees K.P."/>
            <person name="Foster J.T."/>
            <person name="Lindner D.L."/>
        </authorList>
    </citation>
    <scope>NUCLEOTIDE SEQUENCE [LARGE SCALE GENOMIC DNA]</scope>
    <source>
        <strain evidence="2">20631-21</strain>
    </source>
</reference>
<feature type="signal peptide" evidence="1">
    <location>
        <begin position="1"/>
        <end position="30"/>
    </location>
</feature>
<feature type="chain" id="PRO_5008056292" evidence="1">
    <location>
        <begin position="31"/>
        <end position="131"/>
    </location>
</feature>
<dbReference type="EMBL" id="KV441404">
    <property type="protein sequence ID" value="OAF56465.1"/>
    <property type="molecule type" value="Genomic_DNA"/>
</dbReference>
<protein>
    <submittedName>
        <fullName evidence="2">Uncharacterized protein</fullName>
    </submittedName>
</protein>
<proteinExistence type="predicted"/>
<dbReference type="GO" id="GO:0005759">
    <property type="term" value="C:mitochondrial matrix"/>
    <property type="evidence" value="ECO:0007669"/>
    <property type="project" value="TreeGrafter"/>
</dbReference>
<dbReference type="GO" id="GO:0033617">
    <property type="term" value="P:mitochondrial respiratory chain complex IV assembly"/>
    <property type="evidence" value="ECO:0007669"/>
    <property type="project" value="TreeGrafter"/>
</dbReference>
<dbReference type="RefSeq" id="XP_024321759.1">
    <property type="nucleotide sequence ID" value="XM_024470239.1"/>
</dbReference>
<dbReference type="GeneID" id="36289703"/>
<dbReference type="PANTHER" id="PTHR40020">
    <property type="entry name" value="CYTOCHROME C OXIDASE ASSEMBLY FACTOR 2"/>
    <property type="match status" value="1"/>
</dbReference>
<organism evidence="2">
    <name type="scientific">Pseudogymnoascus destructans</name>
    <dbReference type="NCBI Taxonomy" id="655981"/>
    <lineage>
        <taxon>Eukaryota</taxon>
        <taxon>Fungi</taxon>
        <taxon>Dikarya</taxon>
        <taxon>Ascomycota</taxon>
        <taxon>Pezizomycotina</taxon>
        <taxon>Leotiomycetes</taxon>
        <taxon>Thelebolales</taxon>
        <taxon>Thelebolaceae</taxon>
        <taxon>Pseudogymnoascus</taxon>
    </lineage>
</organism>
<accession>A0A177A2H1</accession>
<gene>
    <name evidence="2" type="ORF">VC83_06646</name>
</gene>
<evidence type="ECO:0000313" key="2">
    <source>
        <dbReference type="EMBL" id="OAF56465.1"/>
    </source>
</evidence>
<dbReference type="PANTHER" id="PTHR40020:SF1">
    <property type="entry name" value="CYTOCHROME C OXIDASE ASSEMBLY FACTOR 2"/>
    <property type="match status" value="1"/>
</dbReference>
<dbReference type="VEuPathDB" id="FungiDB:GMDG_07678"/>
<keyword evidence="1" id="KW-0732">Signal</keyword>
<name>A0A177A2H1_9PEZI</name>
<dbReference type="AlphaFoldDB" id="A0A177A2H1"/>
<sequence length="131" mass="13854">MPPHFHPRSRMTSSIFVTTLFASFAVVTLPHILPCPAPRVAYTEGEVCPDGKRRRRKRCAPEVATDGLVKAGQPCATTVVVGGGEDLEEIVGTREKRECPIPKPGGTMGIILAFTGIGNNTDGPGGTRPSS</sequence>
<dbReference type="eggNOG" id="ENOG502SVG3">
    <property type="taxonomic scope" value="Eukaryota"/>
</dbReference>